<keyword evidence="4" id="KW-1185">Reference proteome</keyword>
<feature type="transmembrane region" description="Helical" evidence="2">
    <location>
        <begin position="206"/>
        <end position="229"/>
    </location>
</feature>
<evidence type="ECO:0000313" key="3">
    <source>
        <dbReference type="EMBL" id="TBU61816.1"/>
    </source>
</evidence>
<evidence type="ECO:0000256" key="1">
    <source>
        <dbReference type="SAM" id="MobiDB-lite"/>
    </source>
</evidence>
<proteinExistence type="predicted"/>
<sequence>MSSSPAAGDPSASAASSPPPAASSSTSPSSSTSSSHPSTSSSAFSSSSADPPPSTSSDSSVVTSPPASSPTDTTTTTPPPSDTSTSTSTSTSTPTSTTPTDTGSSSATTPPPSSISTTSNTSGTATDTSASTGSATASLPSSSSSSPSSPSSSSQTTSTATQTSTIIGTLPDGQVYTSVVTTTLLTTPTISASTGNSHSSSSHTGAIVGGVVGGIAGLAILATLAYFLLRRRRDKDDFDGNFDPDRVVGLSGNNHGTLPDIDLGADNITPYNYTPGQPQNGVSASLPAGGPGAADMRQYGPSFLAGAGGVAAGAALSNAGRSSTPSHYSTSQPAQSQYGAGPQSTSDHGYPEYAAYAAYANPYAHGTSPTTSPTSTSFGPQVAAVPGRDFRHPSPGPSLGPTDVSASGSSSGPGVIPSAKEREALARRGNLSLANPDGTSGVVQHQDGGRLDATPEDEEEPSEVPPRYDTIPHDR</sequence>
<reference evidence="3 4" key="1">
    <citation type="submission" date="2019-01" db="EMBL/GenBank/DDBJ databases">
        <title>Draft genome sequences of three monokaryotic isolates of the white-rot basidiomycete fungus Dichomitus squalens.</title>
        <authorList>
            <consortium name="DOE Joint Genome Institute"/>
            <person name="Lopez S.C."/>
            <person name="Andreopoulos B."/>
            <person name="Pangilinan J."/>
            <person name="Lipzen A."/>
            <person name="Riley R."/>
            <person name="Ahrendt S."/>
            <person name="Ng V."/>
            <person name="Barry K."/>
            <person name="Daum C."/>
            <person name="Grigoriev I.V."/>
            <person name="Hilden K.S."/>
            <person name="Makela M.R."/>
            <person name="de Vries R.P."/>
        </authorList>
    </citation>
    <scope>NUCLEOTIDE SEQUENCE [LARGE SCALE GENOMIC DNA]</scope>
    <source>
        <strain evidence="3 4">CBS 464.89</strain>
    </source>
</reference>
<protein>
    <recommendedName>
        <fullName evidence="5">REJ domain-containing protein</fullName>
    </recommendedName>
</protein>
<dbReference type="Gene3D" id="1.20.5.510">
    <property type="entry name" value="Single helix bin"/>
    <property type="match status" value="1"/>
</dbReference>
<keyword evidence="2" id="KW-0472">Membrane</keyword>
<feature type="compositionally biased region" description="Polar residues" evidence="1">
    <location>
        <begin position="321"/>
        <end position="347"/>
    </location>
</feature>
<organism evidence="3 4">
    <name type="scientific">Dichomitus squalens</name>
    <dbReference type="NCBI Taxonomy" id="114155"/>
    <lineage>
        <taxon>Eukaryota</taxon>
        <taxon>Fungi</taxon>
        <taxon>Dikarya</taxon>
        <taxon>Basidiomycota</taxon>
        <taxon>Agaricomycotina</taxon>
        <taxon>Agaricomycetes</taxon>
        <taxon>Polyporales</taxon>
        <taxon>Polyporaceae</taxon>
        <taxon>Dichomitus</taxon>
    </lineage>
</organism>
<feature type="compositionally biased region" description="Low complexity" evidence="1">
    <location>
        <begin position="404"/>
        <end position="418"/>
    </location>
</feature>
<gene>
    <name evidence="3" type="ORF">BD310DRAFT_946269</name>
</gene>
<feature type="region of interest" description="Disordered" evidence="1">
    <location>
        <begin position="366"/>
        <end position="475"/>
    </location>
</feature>
<feature type="compositionally biased region" description="Low complexity" evidence="1">
    <location>
        <begin position="366"/>
        <end position="377"/>
    </location>
</feature>
<feature type="region of interest" description="Disordered" evidence="1">
    <location>
        <begin position="317"/>
        <end position="349"/>
    </location>
</feature>
<feature type="region of interest" description="Disordered" evidence="1">
    <location>
        <begin position="1"/>
        <end position="162"/>
    </location>
</feature>
<dbReference type="Proteomes" id="UP000292082">
    <property type="component" value="Unassembled WGS sequence"/>
</dbReference>
<evidence type="ECO:0008006" key="5">
    <source>
        <dbReference type="Google" id="ProtNLM"/>
    </source>
</evidence>
<keyword evidence="2" id="KW-0812">Transmembrane</keyword>
<dbReference type="EMBL" id="ML145096">
    <property type="protein sequence ID" value="TBU61816.1"/>
    <property type="molecule type" value="Genomic_DNA"/>
</dbReference>
<evidence type="ECO:0000256" key="2">
    <source>
        <dbReference type="SAM" id="Phobius"/>
    </source>
</evidence>
<name>A0A4Q9Q4I2_9APHY</name>
<evidence type="ECO:0000313" key="4">
    <source>
        <dbReference type="Proteomes" id="UP000292082"/>
    </source>
</evidence>
<dbReference type="AlphaFoldDB" id="A0A4Q9Q4I2"/>
<accession>A0A4Q9Q4I2</accession>
<keyword evidence="2" id="KW-1133">Transmembrane helix</keyword>